<protein>
    <submittedName>
        <fullName evidence="2">Uncharacterized protein</fullName>
    </submittedName>
</protein>
<accession>A0A397JEG3</accession>
<dbReference type="AlphaFoldDB" id="A0A397JEG3"/>
<dbReference type="Gene3D" id="6.10.250.3110">
    <property type="match status" value="1"/>
</dbReference>
<gene>
    <name evidence="2" type="ORF">Glove_46g91</name>
</gene>
<feature type="coiled-coil region" evidence="1">
    <location>
        <begin position="8"/>
        <end position="63"/>
    </location>
</feature>
<reference evidence="2 3" key="1">
    <citation type="submission" date="2018-08" db="EMBL/GenBank/DDBJ databases">
        <title>Genome and evolution of the arbuscular mycorrhizal fungus Diversispora epigaea (formerly Glomus versiforme) and its bacterial endosymbionts.</title>
        <authorList>
            <person name="Sun X."/>
            <person name="Fei Z."/>
            <person name="Harrison M."/>
        </authorList>
    </citation>
    <scope>NUCLEOTIDE SEQUENCE [LARGE SCALE GENOMIC DNA]</scope>
    <source>
        <strain evidence="2 3">IT104</strain>
    </source>
</reference>
<evidence type="ECO:0000313" key="3">
    <source>
        <dbReference type="Proteomes" id="UP000266861"/>
    </source>
</evidence>
<keyword evidence="3" id="KW-1185">Reference proteome</keyword>
<evidence type="ECO:0000256" key="1">
    <source>
        <dbReference type="SAM" id="Coils"/>
    </source>
</evidence>
<dbReference type="OrthoDB" id="2439285at2759"/>
<proteinExistence type="predicted"/>
<evidence type="ECO:0000313" key="2">
    <source>
        <dbReference type="EMBL" id="RHZ86719.1"/>
    </source>
</evidence>
<comment type="caution">
    <text evidence="2">The sequence shown here is derived from an EMBL/GenBank/DDBJ whole genome shotgun (WGS) entry which is preliminary data.</text>
</comment>
<dbReference type="EMBL" id="PQFF01000043">
    <property type="protein sequence ID" value="RHZ86719.1"/>
    <property type="molecule type" value="Genomic_DNA"/>
</dbReference>
<organism evidence="2 3">
    <name type="scientific">Diversispora epigaea</name>
    <dbReference type="NCBI Taxonomy" id="1348612"/>
    <lineage>
        <taxon>Eukaryota</taxon>
        <taxon>Fungi</taxon>
        <taxon>Fungi incertae sedis</taxon>
        <taxon>Mucoromycota</taxon>
        <taxon>Glomeromycotina</taxon>
        <taxon>Glomeromycetes</taxon>
        <taxon>Diversisporales</taxon>
        <taxon>Diversisporaceae</taxon>
        <taxon>Diversispora</taxon>
    </lineage>
</organism>
<dbReference type="Proteomes" id="UP000266861">
    <property type="component" value="Unassembled WGS sequence"/>
</dbReference>
<name>A0A397JEG3_9GLOM</name>
<keyword evidence="1" id="KW-0175">Coiled coil</keyword>
<sequence>MANMQSAIDSLRELSSKLVAEITALRKENAEIKVENTEVKAENVKLKQALEDYEVRFTRFKRQLYCKIR</sequence>